<evidence type="ECO:0000313" key="2">
    <source>
        <dbReference type="EMBL" id="TMQ54462.1"/>
    </source>
</evidence>
<evidence type="ECO:0000313" key="3">
    <source>
        <dbReference type="EMBL" id="TMQ61454.1"/>
    </source>
</evidence>
<keyword evidence="1" id="KW-0472">Membrane</keyword>
<feature type="transmembrane region" description="Helical" evidence="1">
    <location>
        <begin position="91"/>
        <end position="113"/>
    </location>
</feature>
<gene>
    <name evidence="2" type="ORF">E6K74_06120</name>
    <name evidence="3" type="ORF">E6K77_10160</name>
</gene>
<name>A0A538SSU5_UNCEI</name>
<evidence type="ECO:0000313" key="5">
    <source>
        <dbReference type="Proteomes" id="UP000319829"/>
    </source>
</evidence>
<keyword evidence="1" id="KW-1133">Transmembrane helix</keyword>
<reference evidence="4 5" key="1">
    <citation type="journal article" date="2019" name="Nat. Microbiol.">
        <title>Mediterranean grassland soil C-N compound turnover is dependent on rainfall and depth, and is mediated by genomically divergent microorganisms.</title>
        <authorList>
            <person name="Diamond S."/>
            <person name="Andeer P.F."/>
            <person name="Li Z."/>
            <person name="Crits-Christoph A."/>
            <person name="Burstein D."/>
            <person name="Anantharaman K."/>
            <person name="Lane K.R."/>
            <person name="Thomas B.C."/>
            <person name="Pan C."/>
            <person name="Northen T.R."/>
            <person name="Banfield J.F."/>
        </authorList>
    </citation>
    <scope>NUCLEOTIDE SEQUENCE [LARGE SCALE GENOMIC DNA]</scope>
    <source>
        <strain evidence="2">WS_4</strain>
        <strain evidence="3">WS_7</strain>
    </source>
</reference>
<comment type="caution">
    <text evidence="2">The sequence shown here is derived from an EMBL/GenBank/DDBJ whole genome shotgun (WGS) entry which is preliminary data.</text>
</comment>
<organism evidence="2 5">
    <name type="scientific">Eiseniibacteriota bacterium</name>
    <dbReference type="NCBI Taxonomy" id="2212470"/>
    <lineage>
        <taxon>Bacteria</taxon>
        <taxon>Candidatus Eiseniibacteriota</taxon>
    </lineage>
</organism>
<proteinExistence type="predicted"/>
<evidence type="ECO:0000256" key="1">
    <source>
        <dbReference type="SAM" id="Phobius"/>
    </source>
</evidence>
<dbReference type="EMBL" id="VBOX01000101">
    <property type="protein sequence ID" value="TMQ61454.1"/>
    <property type="molecule type" value="Genomic_DNA"/>
</dbReference>
<keyword evidence="1" id="KW-0812">Transmembrane</keyword>
<dbReference type="AlphaFoldDB" id="A0A538SSU5"/>
<evidence type="ECO:0000313" key="4">
    <source>
        <dbReference type="Proteomes" id="UP000317366"/>
    </source>
</evidence>
<feature type="transmembrane region" description="Helical" evidence="1">
    <location>
        <begin position="128"/>
        <end position="148"/>
    </location>
</feature>
<dbReference type="EMBL" id="VBOU01000072">
    <property type="protein sequence ID" value="TMQ54462.1"/>
    <property type="molecule type" value="Genomic_DNA"/>
</dbReference>
<dbReference type="Proteomes" id="UP000319829">
    <property type="component" value="Unassembled WGS sequence"/>
</dbReference>
<protein>
    <submittedName>
        <fullName evidence="2">Uncharacterized protein</fullName>
    </submittedName>
</protein>
<sequence>MNPFIPEFDGQLELARIPDDFIARIRKRVEEGLLLRGSRRRANYAVRSAGSDEITFGAEDFLTAYNVGLNDVSVRRSGAHTVSYHVTFWRWTWTAVAHGAILGLVFLICFLFVQELKRDVAAYHNGPLMFWGIVVFFCLLWPWILTAIHRKFAEKALQHILRDVMS</sequence>
<dbReference type="Proteomes" id="UP000317366">
    <property type="component" value="Unassembled WGS sequence"/>
</dbReference>
<accession>A0A538SSU5</accession>